<evidence type="ECO:0000313" key="1">
    <source>
        <dbReference type="EMBL" id="EDS03920.1"/>
    </source>
</evidence>
<dbReference type="EMBL" id="ABFK02000017">
    <property type="protein sequence ID" value="EDS03920.1"/>
    <property type="molecule type" value="Genomic_DNA"/>
</dbReference>
<dbReference type="Proteomes" id="UP000005819">
    <property type="component" value="Unassembled WGS sequence"/>
</dbReference>
<reference evidence="1" key="1">
    <citation type="submission" date="2007-10" db="EMBL/GenBank/DDBJ databases">
        <authorList>
            <person name="Fulton L."/>
            <person name="Clifton S."/>
            <person name="Fulton B."/>
            <person name="Xu J."/>
            <person name="Minx P."/>
            <person name="Pepin K.H."/>
            <person name="Johnson M."/>
            <person name="Thiruvilangam P."/>
            <person name="Bhonagiri V."/>
            <person name="Nash W.E."/>
            <person name="Mardis E.R."/>
            <person name="Wilson R.K."/>
        </authorList>
    </citation>
    <scope>NUCLEOTIDE SEQUENCE [LARGE SCALE GENOMIC DNA]</scope>
    <source>
        <strain evidence="1">DSM 17216</strain>
    </source>
</reference>
<name>B0MV38_9BACT</name>
<reference evidence="1" key="2">
    <citation type="submission" date="2013-09" db="EMBL/GenBank/DDBJ databases">
        <title>Draft genome sequence of Alistipes putredinis (DSM 17216).</title>
        <authorList>
            <person name="Sudarsanam P."/>
            <person name="Ley R."/>
            <person name="Guruge J."/>
            <person name="Turnbaugh P.J."/>
            <person name="Mahowald M."/>
            <person name="Liep D."/>
            <person name="Gordon J."/>
        </authorList>
    </citation>
    <scope>NUCLEOTIDE SEQUENCE</scope>
    <source>
        <strain evidence="1">DSM 17216</strain>
    </source>
</reference>
<sequence length="72" mass="7864">MDGTNESKFNLKISIMSLRDLLESGANVSVTVTLDDLRAIFNEAAKGGRIFGALRNRDQRPRTGPGNADEIE</sequence>
<accession>B0MV38</accession>
<dbReference type="AlphaFoldDB" id="B0MV38"/>
<proteinExistence type="predicted"/>
<keyword evidence="2" id="KW-1185">Reference proteome</keyword>
<gene>
    <name evidence="1" type="ORF">ALIPUT_00981</name>
</gene>
<comment type="caution">
    <text evidence="1">The sequence shown here is derived from an EMBL/GenBank/DDBJ whole genome shotgun (WGS) entry which is preliminary data.</text>
</comment>
<organism evidence="1 2">
    <name type="scientific">Alistipes putredinis DSM 17216</name>
    <dbReference type="NCBI Taxonomy" id="445970"/>
    <lineage>
        <taxon>Bacteria</taxon>
        <taxon>Pseudomonadati</taxon>
        <taxon>Bacteroidota</taxon>
        <taxon>Bacteroidia</taxon>
        <taxon>Bacteroidales</taxon>
        <taxon>Rikenellaceae</taxon>
        <taxon>Alistipes</taxon>
    </lineage>
</organism>
<protein>
    <submittedName>
        <fullName evidence="1">Uncharacterized protein</fullName>
    </submittedName>
</protein>
<evidence type="ECO:0000313" key="2">
    <source>
        <dbReference type="Proteomes" id="UP000005819"/>
    </source>
</evidence>
<dbReference type="HOGENOM" id="CLU_2713408_0_0_10"/>